<evidence type="ECO:0000313" key="1">
    <source>
        <dbReference type="EMBL" id="KQJ81429.2"/>
    </source>
</evidence>
<dbReference type="FunCoup" id="A0A0Q3KNF7">
    <property type="interactions" value="187"/>
</dbReference>
<dbReference type="AlphaFoldDB" id="A0A0Q3KNF7"/>
<dbReference type="OrthoDB" id="676037at2759"/>
<evidence type="ECO:0000313" key="2">
    <source>
        <dbReference type="EnsemblPlants" id="KQJ81429"/>
    </source>
</evidence>
<name>A0A0Q3KNF7_BRADI</name>
<dbReference type="Gramene" id="KQJ81429">
    <property type="protein sequence ID" value="KQJ81429"/>
    <property type="gene ID" value="BRADI_5g00665v3"/>
</dbReference>
<reference evidence="2" key="3">
    <citation type="submission" date="2018-08" db="UniProtKB">
        <authorList>
            <consortium name="EnsemblPlants"/>
        </authorList>
    </citation>
    <scope>IDENTIFICATION</scope>
    <source>
        <strain evidence="2">cv. Bd21</strain>
    </source>
</reference>
<dbReference type="Proteomes" id="UP000008810">
    <property type="component" value="Chromosome 5"/>
</dbReference>
<keyword evidence="3" id="KW-1185">Reference proteome</keyword>
<evidence type="ECO:0000313" key="3">
    <source>
        <dbReference type="Proteomes" id="UP000008810"/>
    </source>
</evidence>
<gene>
    <name evidence="1" type="ORF">BRADI_5g00665v3</name>
</gene>
<sequence length="118" mass="13440">MAIGSTTRPACFAQYFGWISHHLPISRNLQVVGVAALCWALWKLRNRACFEHKLIRSPSEIICYACAFLRYWEGLQTEPDKTNLLTGTTALQAEALAHHELQARLDRRLGGKYWPTVL</sequence>
<reference evidence="1" key="2">
    <citation type="submission" date="2017-06" db="EMBL/GenBank/DDBJ databases">
        <title>WGS assembly of Brachypodium distachyon.</title>
        <authorList>
            <consortium name="The International Brachypodium Initiative"/>
            <person name="Lucas S."/>
            <person name="Harmon-Smith M."/>
            <person name="Lail K."/>
            <person name="Tice H."/>
            <person name="Grimwood J."/>
            <person name="Bruce D."/>
            <person name="Barry K."/>
            <person name="Shu S."/>
            <person name="Lindquist E."/>
            <person name="Wang M."/>
            <person name="Pitluck S."/>
            <person name="Vogel J.P."/>
            <person name="Garvin D.F."/>
            <person name="Mockler T.C."/>
            <person name="Schmutz J."/>
            <person name="Rokhsar D."/>
            <person name="Bevan M.W."/>
        </authorList>
    </citation>
    <scope>NUCLEOTIDE SEQUENCE</scope>
    <source>
        <strain evidence="1">Bd21</strain>
    </source>
</reference>
<accession>A0A0Q3KNF7</accession>
<proteinExistence type="predicted"/>
<organism evidence="1">
    <name type="scientific">Brachypodium distachyon</name>
    <name type="common">Purple false brome</name>
    <name type="synonym">Trachynia distachya</name>
    <dbReference type="NCBI Taxonomy" id="15368"/>
    <lineage>
        <taxon>Eukaryota</taxon>
        <taxon>Viridiplantae</taxon>
        <taxon>Streptophyta</taxon>
        <taxon>Embryophyta</taxon>
        <taxon>Tracheophyta</taxon>
        <taxon>Spermatophyta</taxon>
        <taxon>Magnoliopsida</taxon>
        <taxon>Liliopsida</taxon>
        <taxon>Poales</taxon>
        <taxon>Poaceae</taxon>
        <taxon>BOP clade</taxon>
        <taxon>Pooideae</taxon>
        <taxon>Stipodae</taxon>
        <taxon>Brachypodieae</taxon>
        <taxon>Brachypodium</taxon>
    </lineage>
</organism>
<dbReference type="EnsemblPlants" id="KQJ81429">
    <property type="protein sequence ID" value="KQJ81429"/>
    <property type="gene ID" value="BRADI_5g00665v3"/>
</dbReference>
<dbReference type="InParanoid" id="A0A0Q3KNF7"/>
<dbReference type="EMBL" id="CM000884">
    <property type="protein sequence ID" value="KQJ81429.2"/>
    <property type="molecule type" value="Genomic_DNA"/>
</dbReference>
<reference evidence="1 2" key="1">
    <citation type="journal article" date="2010" name="Nature">
        <title>Genome sequencing and analysis of the model grass Brachypodium distachyon.</title>
        <authorList>
            <consortium name="International Brachypodium Initiative"/>
        </authorList>
    </citation>
    <scope>NUCLEOTIDE SEQUENCE [LARGE SCALE GENOMIC DNA]</scope>
    <source>
        <strain evidence="1 2">Bd21</strain>
    </source>
</reference>
<protein>
    <submittedName>
        <fullName evidence="1 2">Uncharacterized protein</fullName>
    </submittedName>
</protein>